<reference evidence="2 3" key="1">
    <citation type="journal article" date="2020" name="Antonie Van Leeuwenhoek">
        <title>Rhodopirellula heiligendammensis sp. nov., Rhodopirellula pilleata sp. nov., and Rhodopirellula solitaria sp. nov. isolated from natural or artificial marine surfaces in Northern Germany and California, USA, and emended description of the genus Rhodopirellula.</title>
        <authorList>
            <person name="Kallscheuer N."/>
            <person name="Wiegand S."/>
            <person name="Jogler M."/>
            <person name="Boedeker C."/>
            <person name="Peeters S.H."/>
            <person name="Rast P."/>
            <person name="Heuer A."/>
            <person name="Jetten M.S.M."/>
            <person name="Rohde M."/>
            <person name="Jogler C."/>
        </authorList>
    </citation>
    <scope>NUCLEOTIDE SEQUENCE [LARGE SCALE GENOMIC DNA]</scope>
    <source>
        <strain evidence="2 3">Poly21</strain>
    </source>
</reference>
<name>A0A5C6BFX1_9BACT</name>
<keyword evidence="1" id="KW-0472">Membrane</keyword>
<keyword evidence="1" id="KW-1133">Transmembrane helix</keyword>
<keyword evidence="1" id="KW-0812">Transmembrane</keyword>
<sequence length="58" mass="5907">MRDTFRSVGAIIGLVLGLALMWMLGWGGMVPAAIFGAGGAVIGGMSGERIADRGGRTK</sequence>
<keyword evidence="3" id="KW-1185">Reference proteome</keyword>
<organism evidence="2 3">
    <name type="scientific">Allorhodopirellula heiligendammensis</name>
    <dbReference type="NCBI Taxonomy" id="2714739"/>
    <lineage>
        <taxon>Bacteria</taxon>
        <taxon>Pseudomonadati</taxon>
        <taxon>Planctomycetota</taxon>
        <taxon>Planctomycetia</taxon>
        <taxon>Pirellulales</taxon>
        <taxon>Pirellulaceae</taxon>
        <taxon>Allorhodopirellula</taxon>
    </lineage>
</organism>
<proteinExistence type="predicted"/>
<gene>
    <name evidence="2" type="ORF">Poly21_48640</name>
</gene>
<dbReference type="EMBL" id="SJPU01000003">
    <property type="protein sequence ID" value="TWU10958.1"/>
    <property type="molecule type" value="Genomic_DNA"/>
</dbReference>
<evidence type="ECO:0000313" key="3">
    <source>
        <dbReference type="Proteomes" id="UP000319908"/>
    </source>
</evidence>
<dbReference type="Proteomes" id="UP000319908">
    <property type="component" value="Unassembled WGS sequence"/>
</dbReference>
<protein>
    <submittedName>
        <fullName evidence="2">Uncharacterized protein</fullName>
    </submittedName>
</protein>
<dbReference type="RefSeq" id="WP_302120232.1">
    <property type="nucleotide sequence ID" value="NZ_SJPU01000003.1"/>
</dbReference>
<evidence type="ECO:0000313" key="2">
    <source>
        <dbReference type="EMBL" id="TWU10958.1"/>
    </source>
</evidence>
<dbReference type="AlphaFoldDB" id="A0A5C6BFX1"/>
<comment type="caution">
    <text evidence="2">The sequence shown here is derived from an EMBL/GenBank/DDBJ whole genome shotgun (WGS) entry which is preliminary data.</text>
</comment>
<feature type="transmembrane region" description="Helical" evidence="1">
    <location>
        <begin position="7"/>
        <end position="26"/>
    </location>
</feature>
<feature type="transmembrane region" description="Helical" evidence="1">
    <location>
        <begin position="32"/>
        <end position="51"/>
    </location>
</feature>
<accession>A0A5C6BFX1</accession>
<evidence type="ECO:0000256" key="1">
    <source>
        <dbReference type="SAM" id="Phobius"/>
    </source>
</evidence>